<evidence type="ECO:0000313" key="3">
    <source>
        <dbReference type="Proteomes" id="UP000185904"/>
    </source>
</evidence>
<dbReference type="GeneID" id="34587286"/>
<proteinExistence type="predicted"/>
<dbReference type="AlphaFoldDB" id="A0A178D3P2"/>
<sequence length="191" mass="22622">MSIASVLNDSQDEDQKTDDQKSQPNDLQSIDDGTDSRDFTDYCPSEATSASSWESLIAGRKRRRPRRGCKKYTDEQRYFIWYHRTDLKEAWDDVEREFLRQFGEVRKKSGLQCKFYRILHEAKVEKVREQAKSGRRYRGDRVGRFGVVDRTAERFAWMRPEDQLRPPLPCFATEDGCRNPTYEIYSQENKI</sequence>
<protein>
    <submittedName>
        <fullName evidence="2">Uncharacterized protein</fullName>
    </submittedName>
</protein>
<feature type="region of interest" description="Disordered" evidence="1">
    <location>
        <begin position="1"/>
        <end position="45"/>
    </location>
</feature>
<dbReference type="Proteomes" id="UP000185904">
    <property type="component" value="Unassembled WGS sequence"/>
</dbReference>
<name>A0A178D3P2_9EURO</name>
<keyword evidence="3" id="KW-1185">Reference proteome</keyword>
<evidence type="ECO:0000256" key="1">
    <source>
        <dbReference type="SAM" id="MobiDB-lite"/>
    </source>
</evidence>
<dbReference type="RefSeq" id="XP_022501822.1">
    <property type="nucleotide sequence ID" value="XM_022642165.1"/>
</dbReference>
<comment type="caution">
    <text evidence="2">The sequence shown here is derived from an EMBL/GenBank/DDBJ whole genome shotgun (WGS) entry which is preliminary data.</text>
</comment>
<accession>A0A178D3P2</accession>
<organism evidence="2 3">
    <name type="scientific">Fonsecaea nubica</name>
    <dbReference type="NCBI Taxonomy" id="856822"/>
    <lineage>
        <taxon>Eukaryota</taxon>
        <taxon>Fungi</taxon>
        <taxon>Dikarya</taxon>
        <taxon>Ascomycota</taxon>
        <taxon>Pezizomycotina</taxon>
        <taxon>Eurotiomycetes</taxon>
        <taxon>Chaetothyriomycetidae</taxon>
        <taxon>Chaetothyriales</taxon>
        <taxon>Herpotrichiellaceae</taxon>
        <taxon>Fonsecaea</taxon>
    </lineage>
</organism>
<reference evidence="2 3" key="1">
    <citation type="submission" date="2016-03" db="EMBL/GenBank/DDBJ databases">
        <title>The draft genome sequence of Fonsecaea nubica causative agent of cutaneous subcutaneous infection in human host.</title>
        <authorList>
            <person name="Costa F."/>
            <person name="Sybren D.H."/>
            <person name="Raittz R.T."/>
            <person name="Weiss V.A."/>
            <person name="Leao A.C."/>
            <person name="Gomes R."/>
            <person name="De Souza E.M."/>
            <person name="Pedrosa F.O."/>
            <person name="Steffens M.B."/>
            <person name="Bombassaro A."/>
            <person name="Tadra-Sfeir M.Z."/>
            <person name="Moreno L.F."/>
            <person name="Najafzadeh M.J."/>
            <person name="Felipe M.S."/>
            <person name="Teixeira M."/>
            <person name="Sun J."/>
            <person name="Xi L."/>
            <person name="Castro M.A."/>
            <person name="Vicente V.A."/>
        </authorList>
    </citation>
    <scope>NUCLEOTIDE SEQUENCE [LARGE SCALE GENOMIC DNA]</scope>
    <source>
        <strain evidence="2 3">CBS 269.64</strain>
    </source>
</reference>
<dbReference type="OrthoDB" id="3921745at2759"/>
<evidence type="ECO:0000313" key="2">
    <source>
        <dbReference type="EMBL" id="OAL36810.1"/>
    </source>
</evidence>
<gene>
    <name evidence="2" type="ORF">AYO20_03865</name>
</gene>
<dbReference type="EMBL" id="LVCJ01000019">
    <property type="protein sequence ID" value="OAL36810.1"/>
    <property type="molecule type" value="Genomic_DNA"/>
</dbReference>